<gene>
    <name evidence="1" type="ORF">PYCCODRAFT_27782</name>
</gene>
<reference evidence="1 2" key="1">
    <citation type="journal article" date="2015" name="Biotechnol. Biofuels">
        <title>Enhanced degradation of softwood versus hardwood by the white-rot fungus Pycnoporus coccineus.</title>
        <authorList>
            <person name="Couturier M."/>
            <person name="Navarro D."/>
            <person name="Chevret D."/>
            <person name="Henrissat B."/>
            <person name="Piumi F."/>
            <person name="Ruiz-Duenas F.J."/>
            <person name="Martinez A.T."/>
            <person name="Grigoriev I.V."/>
            <person name="Riley R."/>
            <person name="Lipzen A."/>
            <person name="Berrin J.G."/>
            <person name="Master E.R."/>
            <person name="Rosso M.N."/>
        </authorList>
    </citation>
    <scope>NUCLEOTIDE SEQUENCE [LARGE SCALE GENOMIC DNA]</scope>
    <source>
        <strain evidence="1 2">BRFM310</strain>
    </source>
</reference>
<dbReference type="AlphaFoldDB" id="A0A1Y2J5A4"/>
<sequence length="152" mass="16600">METNVAAVTDNCDVRIRRGALARPHTTYAAFRARRTVLSGRLWLNRTASLGDDAGETPSGLRWPAQAAKVSRYCLRTFVQGAERALFVSSSISEGPHDIGEKSDLRFSRCNTPEKSDAQGPMLVGRNAVRRIFAPGLVRVHLCGKALTDVCT</sequence>
<keyword evidence="2" id="KW-1185">Reference proteome</keyword>
<evidence type="ECO:0000313" key="1">
    <source>
        <dbReference type="EMBL" id="OSD08517.1"/>
    </source>
</evidence>
<dbReference type="EMBL" id="KZ084086">
    <property type="protein sequence ID" value="OSD08517.1"/>
    <property type="molecule type" value="Genomic_DNA"/>
</dbReference>
<dbReference type="Proteomes" id="UP000193067">
    <property type="component" value="Unassembled WGS sequence"/>
</dbReference>
<name>A0A1Y2J5A4_TRAC3</name>
<organism evidence="1 2">
    <name type="scientific">Trametes coccinea (strain BRFM310)</name>
    <name type="common">Pycnoporus coccineus</name>
    <dbReference type="NCBI Taxonomy" id="1353009"/>
    <lineage>
        <taxon>Eukaryota</taxon>
        <taxon>Fungi</taxon>
        <taxon>Dikarya</taxon>
        <taxon>Basidiomycota</taxon>
        <taxon>Agaricomycotina</taxon>
        <taxon>Agaricomycetes</taxon>
        <taxon>Polyporales</taxon>
        <taxon>Polyporaceae</taxon>
        <taxon>Trametes</taxon>
    </lineage>
</organism>
<protein>
    <submittedName>
        <fullName evidence="1">Uncharacterized protein</fullName>
    </submittedName>
</protein>
<evidence type="ECO:0000313" key="2">
    <source>
        <dbReference type="Proteomes" id="UP000193067"/>
    </source>
</evidence>
<accession>A0A1Y2J5A4</accession>
<proteinExistence type="predicted"/>
<dbReference type="OrthoDB" id="10538766at2759"/>